<keyword evidence="11" id="KW-1185">Reference proteome</keyword>
<evidence type="ECO:0000256" key="1">
    <source>
        <dbReference type="ARBA" id="ARBA00004167"/>
    </source>
</evidence>
<dbReference type="PANTHER" id="PTHR21461">
    <property type="entry name" value="GLYCOSYLTRANSFERASE FAMILY 92 PROTEIN"/>
    <property type="match status" value="1"/>
</dbReference>
<evidence type="ECO:0000256" key="2">
    <source>
        <dbReference type="ARBA" id="ARBA00007647"/>
    </source>
</evidence>
<comment type="similarity">
    <text evidence="2 8">Belongs to the glycosyltransferase 92 family.</text>
</comment>
<accession>A0A3R7PHJ6</accession>
<evidence type="ECO:0000256" key="7">
    <source>
        <dbReference type="ARBA" id="ARBA00023136"/>
    </source>
</evidence>
<evidence type="ECO:0000256" key="4">
    <source>
        <dbReference type="ARBA" id="ARBA00022679"/>
    </source>
</evidence>
<evidence type="ECO:0000256" key="8">
    <source>
        <dbReference type="RuleBase" id="RU366017"/>
    </source>
</evidence>
<evidence type="ECO:0000313" key="10">
    <source>
        <dbReference type="EMBL" id="ROT66712.1"/>
    </source>
</evidence>
<evidence type="ECO:0000256" key="5">
    <source>
        <dbReference type="ARBA" id="ARBA00022692"/>
    </source>
</evidence>
<evidence type="ECO:0000256" key="3">
    <source>
        <dbReference type="ARBA" id="ARBA00022676"/>
    </source>
</evidence>
<keyword evidence="4 8" id="KW-0808">Transferase</keyword>
<dbReference type="EC" id="2.4.1.-" evidence="8"/>
<dbReference type="PANTHER" id="PTHR21461:SF40">
    <property type="entry name" value="GLYCOSYLTRANSFERASE FAMILY 92 PROTEIN"/>
    <property type="match status" value="1"/>
</dbReference>
<keyword evidence="7" id="KW-0472">Membrane</keyword>
<dbReference type="Pfam" id="PF01697">
    <property type="entry name" value="Glyco_transf_92"/>
    <property type="match status" value="1"/>
</dbReference>
<dbReference type="GO" id="GO:0016020">
    <property type="term" value="C:membrane"/>
    <property type="evidence" value="ECO:0007669"/>
    <property type="project" value="UniProtKB-SubCell"/>
</dbReference>
<dbReference type="GO" id="GO:0016757">
    <property type="term" value="F:glycosyltransferase activity"/>
    <property type="evidence" value="ECO:0007669"/>
    <property type="project" value="UniProtKB-UniRule"/>
</dbReference>
<dbReference type="AlphaFoldDB" id="A0A3R7PHJ6"/>
<evidence type="ECO:0000256" key="9">
    <source>
        <dbReference type="SAM" id="SignalP"/>
    </source>
</evidence>
<evidence type="ECO:0000313" key="11">
    <source>
        <dbReference type="Proteomes" id="UP000283509"/>
    </source>
</evidence>
<proteinExistence type="inferred from homology"/>
<reference evidence="10 11" key="2">
    <citation type="submission" date="2019-01" db="EMBL/GenBank/DDBJ databases">
        <title>The decoding of complex shrimp genome reveals the adaptation for benthos swimmer, frequently molting mechanism and breeding impact on genome.</title>
        <authorList>
            <person name="Sun Y."/>
            <person name="Gao Y."/>
            <person name="Yu Y."/>
        </authorList>
    </citation>
    <scope>NUCLEOTIDE SEQUENCE [LARGE SCALE GENOMIC DNA]</scope>
    <source>
        <tissue evidence="10">Muscle</tissue>
    </source>
</reference>
<keyword evidence="6" id="KW-1133">Transmembrane helix</keyword>
<dbReference type="InterPro" id="IPR008166">
    <property type="entry name" value="Glyco_transf_92"/>
</dbReference>
<keyword evidence="5" id="KW-0812">Transmembrane</keyword>
<dbReference type="EMBL" id="QCYY01002901">
    <property type="protein sequence ID" value="ROT66712.1"/>
    <property type="molecule type" value="Genomic_DNA"/>
</dbReference>
<dbReference type="OrthoDB" id="2526284at2759"/>
<comment type="caution">
    <text evidence="10">The sequence shown here is derived from an EMBL/GenBank/DDBJ whole genome shotgun (WGS) entry which is preliminary data.</text>
</comment>
<dbReference type="Proteomes" id="UP000283509">
    <property type="component" value="Unassembled WGS sequence"/>
</dbReference>
<reference evidence="10 11" key="1">
    <citation type="submission" date="2018-04" db="EMBL/GenBank/DDBJ databases">
        <authorList>
            <person name="Zhang X."/>
            <person name="Yuan J."/>
            <person name="Li F."/>
            <person name="Xiang J."/>
        </authorList>
    </citation>
    <scope>NUCLEOTIDE SEQUENCE [LARGE SCALE GENOMIC DNA]</scope>
    <source>
        <tissue evidence="10">Muscle</tissue>
    </source>
</reference>
<protein>
    <recommendedName>
        <fullName evidence="8">Glycosyltransferase family 92 protein</fullName>
        <ecNumber evidence="8">2.4.1.-</ecNumber>
    </recommendedName>
</protein>
<feature type="chain" id="PRO_5018766614" description="Glycosyltransferase family 92 protein" evidence="9">
    <location>
        <begin position="28"/>
        <end position="549"/>
    </location>
</feature>
<name>A0A3R7PHJ6_PENVA</name>
<feature type="signal peptide" evidence="9">
    <location>
        <begin position="1"/>
        <end position="27"/>
    </location>
</feature>
<evidence type="ECO:0000256" key="6">
    <source>
        <dbReference type="ARBA" id="ARBA00022989"/>
    </source>
</evidence>
<dbReference type="GO" id="GO:0005737">
    <property type="term" value="C:cytoplasm"/>
    <property type="evidence" value="ECO:0007669"/>
    <property type="project" value="TreeGrafter"/>
</dbReference>
<keyword evidence="3 8" id="KW-0328">Glycosyltransferase</keyword>
<gene>
    <name evidence="10" type="ORF">C7M84_015262</name>
</gene>
<organism evidence="10 11">
    <name type="scientific">Penaeus vannamei</name>
    <name type="common">Whiteleg shrimp</name>
    <name type="synonym">Litopenaeus vannamei</name>
    <dbReference type="NCBI Taxonomy" id="6689"/>
    <lineage>
        <taxon>Eukaryota</taxon>
        <taxon>Metazoa</taxon>
        <taxon>Ecdysozoa</taxon>
        <taxon>Arthropoda</taxon>
        <taxon>Crustacea</taxon>
        <taxon>Multicrustacea</taxon>
        <taxon>Malacostraca</taxon>
        <taxon>Eumalacostraca</taxon>
        <taxon>Eucarida</taxon>
        <taxon>Decapoda</taxon>
        <taxon>Dendrobranchiata</taxon>
        <taxon>Penaeoidea</taxon>
        <taxon>Penaeidae</taxon>
        <taxon>Penaeus</taxon>
    </lineage>
</organism>
<sequence length="549" mass="62341">MVTRRSIRRLLPVVCAVLLVRIYVIRLQEGHGEDDDSALHSWHESTSNEVKSEMEVLHGPSETPQSSVVTETQEVDILLGRGGYQSHQKVLGHGEGQGTAVNMSDRTDLTGSHDHSPLWMRITDDLYTYSGFWDSRPSLPEGPVARVLGIMRYKKELMQPGRGFKVSSWVKDNVLNCSCLLWYTDTNVPSQGTLKAFVYEEGLKVYVGTFLLCYPLSTDEANKVDSMSSNASSNNSQEKIPYAVSIIPKDCQNSSYSLIYLRREEETANASENSSAVCVRPLFGPYNDLVGMAQFISYYSSVLNVNYFYFYDLALNDDVREYLSKVATLGVKINILYWNVPTTDWEKLWDLGSLTALNDCVYRSSKKHTYVAVVDLDEFIVPKMKGLTLEDIYKKVISHKVGNHGDAALIRNVFFCYEFENTKNNATDANELPIFRYIHREDRIWPSKLRSKMIVVPEAVVALGHHMIHHFAKGNLKNHGAPNTIAVMRHYRTCKEVNMGTHATGPRVLDQKTVKDASMMKFRSSILKSRVLQLYLQFIQNKMKSNRIL</sequence>
<comment type="subcellular location">
    <subcellularLocation>
        <location evidence="1">Membrane</location>
        <topology evidence="1">Single-pass membrane protein</topology>
    </subcellularLocation>
</comment>
<keyword evidence="9" id="KW-0732">Signal</keyword>